<dbReference type="EMBL" id="CP070496">
    <property type="protein sequence ID" value="QSB05341.1"/>
    <property type="molecule type" value="Genomic_DNA"/>
</dbReference>
<proteinExistence type="predicted"/>
<protein>
    <submittedName>
        <fullName evidence="1">Uncharacterized protein</fullName>
    </submittedName>
</protein>
<dbReference type="RefSeq" id="WP_213171349.1">
    <property type="nucleotide sequence ID" value="NZ_CP070496.1"/>
</dbReference>
<accession>A0A895XHN2</accession>
<sequence>MSSTPTPAETLRIKAFLNVRRRQTRDYLDVAALSNQYSLDLSAGILAQIDEYYSDQRKDEESVRSQLVRQLGEPCPSDFKVTKELHAYRNLVDHWTEWPNVVATCEALAELIAKR</sequence>
<keyword evidence="2" id="KW-1185">Reference proteome</keyword>
<dbReference type="AlphaFoldDB" id="A0A895XHN2"/>
<gene>
    <name evidence="1" type="ORF">JQS30_16600</name>
</gene>
<reference evidence="1" key="1">
    <citation type="submission" date="2021-02" db="EMBL/GenBank/DDBJ databases">
        <title>Natronoglycomyces albus gen. nov., sp. nov, a haloalkaliphilic actinobacterium from a soda solonchak soil.</title>
        <authorList>
            <person name="Sorokin D.Y."/>
            <person name="Khijniak T.V."/>
            <person name="Zakharycheva A.P."/>
            <person name="Boueva O.V."/>
            <person name="Ariskina E.V."/>
            <person name="Hahnke R.L."/>
            <person name="Bunk B."/>
            <person name="Sproer C."/>
            <person name="Schumann P."/>
            <person name="Evtushenko L.I."/>
            <person name="Kublanov I.V."/>
        </authorList>
    </citation>
    <scope>NUCLEOTIDE SEQUENCE</scope>
    <source>
        <strain evidence="1">DSM 106290</strain>
    </source>
</reference>
<dbReference type="Proteomes" id="UP000662939">
    <property type="component" value="Chromosome"/>
</dbReference>
<dbReference type="KEGG" id="nav:JQS30_16600"/>
<name>A0A895XHN2_9ACTN</name>
<evidence type="ECO:0000313" key="1">
    <source>
        <dbReference type="EMBL" id="QSB05341.1"/>
    </source>
</evidence>
<evidence type="ECO:0000313" key="2">
    <source>
        <dbReference type="Proteomes" id="UP000662939"/>
    </source>
</evidence>
<organism evidence="1 2">
    <name type="scientific">Natronoglycomyces albus</name>
    <dbReference type="NCBI Taxonomy" id="2811108"/>
    <lineage>
        <taxon>Bacteria</taxon>
        <taxon>Bacillati</taxon>
        <taxon>Actinomycetota</taxon>
        <taxon>Actinomycetes</taxon>
        <taxon>Glycomycetales</taxon>
        <taxon>Glycomycetaceae</taxon>
        <taxon>Natronoglycomyces</taxon>
    </lineage>
</organism>